<evidence type="ECO:0000313" key="1">
    <source>
        <dbReference type="EMBL" id="QUC65882.1"/>
    </source>
</evidence>
<dbReference type="Proteomes" id="UP000682782">
    <property type="component" value="Chromosome"/>
</dbReference>
<reference evidence="1" key="1">
    <citation type="submission" date="2021-01" db="EMBL/GenBank/DDBJ databases">
        <title>Complete genome sequence of Clostridiales bacterium R-7.</title>
        <authorList>
            <person name="Mahoney-Kurpe S.C."/>
            <person name="Palevich N."/>
            <person name="Koike S."/>
            <person name="Moon C.D."/>
            <person name="Attwood G.T."/>
        </authorList>
    </citation>
    <scope>NUCLEOTIDE SEQUENCE</scope>
    <source>
        <strain evidence="1">R-7</strain>
    </source>
</reference>
<sequence>MKLHELRPAEGSTSAQKRLGRGAGSGLGKTSGKGHKGAKARSGGGKRPGFEGGQMPLYRRVPKRGFTNVFGTDYATVNVERLEVFEDGAVVDAAALLEKKIIRKELAGVKILGVGELTKKLTVKAAKFSATAKEKIEAVGGKAEVI</sequence>
<name>A0AC61MUV6_9FIRM</name>
<evidence type="ECO:0000313" key="2">
    <source>
        <dbReference type="Proteomes" id="UP000682782"/>
    </source>
</evidence>
<protein>
    <submittedName>
        <fullName evidence="1">50S ribosomal protein L15</fullName>
    </submittedName>
</protein>
<dbReference type="EMBL" id="CP068393">
    <property type="protein sequence ID" value="QUC65882.1"/>
    <property type="molecule type" value="Genomic_DNA"/>
</dbReference>
<keyword evidence="1" id="KW-0689">Ribosomal protein</keyword>
<proteinExistence type="predicted"/>
<keyword evidence="1" id="KW-0687">Ribonucleoprotein</keyword>
<accession>A0AC61MUV6</accession>
<keyword evidence="2" id="KW-1185">Reference proteome</keyword>
<gene>
    <name evidence="1" type="primary">rplO</name>
    <name evidence="1" type="ORF">JYE49_08295</name>
</gene>
<organism evidence="1 2">
    <name type="scientific">Aristaeella hokkaidonensis</name>
    <dbReference type="NCBI Taxonomy" id="3046382"/>
    <lineage>
        <taxon>Bacteria</taxon>
        <taxon>Bacillati</taxon>
        <taxon>Bacillota</taxon>
        <taxon>Clostridia</taxon>
        <taxon>Eubacteriales</taxon>
        <taxon>Aristaeellaceae</taxon>
        <taxon>Aristaeella</taxon>
    </lineage>
</organism>